<dbReference type="AlphaFoldDB" id="A0A7S4SCK7"/>
<evidence type="ECO:0000313" key="1">
    <source>
        <dbReference type="EMBL" id="CAE4641570.1"/>
    </source>
</evidence>
<proteinExistence type="predicted"/>
<accession>A0A7S4SCK7</accession>
<gene>
    <name evidence="1" type="ORF">DBRI00130_LOCUS33040</name>
</gene>
<dbReference type="EMBL" id="HBNS01042498">
    <property type="protein sequence ID" value="CAE4641570.1"/>
    <property type="molecule type" value="Transcribed_RNA"/>
</dbReference>
<sequence>MEYSFSLTLPLFYPPTFYTHKMSWCSTMLQQTTYASTHTHTLQISIMSMSHNYTRILNLKKNVRVISTLLCLDMKQKNIGRKKYQEARVCVMFLVLSFLVPNNYTLSPSSSS</sequence>
<protein>
    <submittedName>
        <fullName evidence="1">Uncharacterized protein</fullName>
    </submittedName>
</protein>
<organism evidence="1">
    <name type="scientific">Ditylum brightwellii</name>
    <dbReference type="NCBI Taxonomy" id="49249"/>
    <lineage>
        <taxon>Eukaryota</taxon>
        <taxon>Sar</taxon>
        <taxon>Stramenopiles</taxon>
        <taxon>Ochrophyta</taxon>
        <taxon>Bacillariophyta</taxon>
        <taxon>Mediophyceae</taxon>
        <taxon>Lithodesmiophycidae</taxon>
        <taxon>Lithodesmiales</taxon>
        <taxon>Lithodesmiaceae</taxon>
        <taxon>Ditylum</taxon>
    </lineage>
</organism>
<name>A0A7S4SCK7_9STRA</name>
<reference evidence="1" key="1">
    <citation type="submission" date="2021-01" db="EMBL/GenBank/DDBJ databases">
        <authorList>
            <person name="Corre E."/>
            <person name="Pelletier E."/>
            <person name="Niang G."/>
            <person name="Scheremetjew M."/>
            <person name="Finn R."/>
            <person name="Kale V."/>
            <person name="Holt S."/>
            <person name="Cochrane G."/>
            <person name="Meng A."/>
            <person name="Brown T."/>
            <person name="Cohen L."/>
        </authorList>
    </citation>
    <scope>NUCLEOTIDE SEQUENCE</scope>
    <source>
        <strain evidence="1">GSO104</strain>
    </source>
</reference>